<evidence type="ECO:0000313" key="1">
    <source>
        <dbReference type="EMBL" id="CAF1543430.1"/>
    </source>
</evidence>
<name>A0A815WDH6_9BILA</name>
<dbReference type="AlphaFoldDB" id="A0A815WDH6"/>
<keyword evidence="3" id="KW-1185">Reference proteome</keyword>
<dbReference type="EMBL" id="CAJNOQ010026156">
    <property type="protein sequence ID" value="CAF1543430.1"/>
    <property type="molecule type" value="Genomic_DNA"/>
</dbReference>
<dbReference type="EMBL" id="CAJOBC010091799">
    <property type="protein sequence ID" value="CAF4403827.1"/>
    <property type="molecule type" value="Genomic_DNA"/>
</dbReference>
<gene>
    <name evidence="1" type="ORF">GPM918_LOCUS38764</name>
    <name evidence="2" type="ORF">SRO942_LOCUS39602</name>
</gene>
<dbReference type="Proteomes" id="UP000663829">
    <property type="component" value="Unassembled WGS sequence"/>
</dbReference>
<dbReference type="InterPro" id="IPR027375">
    <property type="entry name" value="DKNYY"/>
</dbReference>
<dbReference type="Proteomes" id="UP000681722">
    <property type="component" value="Unassembled WGS sequence"/>
</dbReference>
<organism evidence="1 3">
    <name type="scientific">Didymodactylos carnosus</name>
    <dbReference type="NCBI Taxonomy" id="1234261"/>
    <lineage>
        <taxon>Eukaryota</taxon>
        <taxon>Metazoa</taxon>
        <taxon>Spiralia</taxon>
        <taxon>Gnathifera</taxon>
        <taxon>Rotifera</taxon>
        <taxon>Eurotatoria</taxon>
        <taxon>Bdelloidea</taxon>
        <taxon>Philodinida</taxon>
        <taxon>Philodinidae</taxon>
        <taxon>Didymodactylos</taxon>
    </lineage>
</organism>
<evidence type="ECO:0000313" key="2">
    <source>
        <dbReference type="EMBL" id="CAF4403827.1"/>
    </source>
</evidence>
<feature type="non-terminal residue" evidence="1">
    <location>
        <position position="1"/>
    </location>
</feature>
<protein>
    <submittedName>
        <fullName evidence="1">Uncharacterized protein</fullName>
    </submittedName>
</protein>
<evidence type="ECO:0000313" key="3">
    <source>
        <dbReference type="Proteomes" id="UP000663829"/>
    </source>
</evidence>
<proteinExistence type="predicted"/>
<accession>A0A815WDH6</accession>
<dbReference type="Pfam" id="PF13644">
    <property type="entry name" value="DKNYY"/>
    <property type="match status" value="1"/>
</dbReference>
<sequence length="59" mass="6826">SGYVIDNWNVWFYGSKIPDAKASSFEILENGYAKDTWTIYFMGKPVEGLKPIFFKDLVK</sequence>
<comment type="caution">
    <text evidence="1">The sequence shown here is derived from an EMBL/GenBank/DDBJ whole genome shotgun (WGS) entry which is preliminary data.</text>
</comment>
<reference evidence="1" key="1">
    <citation type="submission" date="2021-02" db="EMBL/GenBank/DDBJ databases">
        <authorList>
            <person name="Nowell W R."/>
        </authorList>
    </citation>
    <scope>NUCLEOTIDE SEQUENCE</scope>
</reference>
<dbReference type="OrthoDB" id="9983238at2759"/>